<reference evidence="2 3" key="1">
    <citation type="journal article" date="2012" name="J. Bacteriol.">
        <title>Draft genome sequence of the nitrophenol-degrading actinomycete Rhodococcus imtechensis RKJ300.</title>
        <authorList>
            <person name="Vikram S."/>
            <person name="Kumar S."/>
            <person name="Subramanian S."/>
            <person name="Raghava G.P."/>
        </authorList>
    </citation>
    <scope>NUCLEOTIDE SEQUENCE [LARGE SCALE GENOMIC DNA]</scope>
    <source>
        <strain evidence="2 3">RKJ300</strain>
    </source>
</reference>
<dbReference type="PATRIC" id="fig|1165867.3.peg.4565"/>
<dbReference type="AlphaFoldDB" id="I0WMW9"/>
<dbReference type="Proteomes" id="UP000006447">
    <property type="component" value="Unassembled WGS sequence"/>
</dbReference>
<evidence type="ECO:0000259" key="1">
    <source>
        <dbReference type="Pfam" id="PF12697"/>
    </source>
</evidence>
<name>I0WMW9_RHOOP</name>
<dbReference type="PANTHER" id="PTHR43689:SF8">
    <property type="entry name" value="ALPHA_BETA-HYDROLASES SUPERFAMILY PROTEIN"/>
    <property type="match status" value="1"/>
</dbReference>
<dbReference type="GO" id="GO:0003824">
    <property type="term" value="F:catalytic activity"/>
    <property type="evidence" value="ECO:0007669"/>
    <property type="project" value="UniProtKB-ARBA"/>
</dbReference>
<feature type="domain" description="AB hydrolase-1" evidence="1">
    <location>
        <begin position="66"/>
        <end position="288"/>
    </location>
</feature>
<dbReference type="InterPro" id="IPR029058">
    <property type="entry name" value="AB_hydrolase_fold"/>
</dbReference>
<dbReference type="EMBL" id="AJJH01000125">
    <property type="protein sequence ID" value="EID77735.1"/>
    <property type="molecule type" value="Genomic_DNA"/>
</dbReference>
<protein>
    <recommendedName>
        <fullName evidence="1">AB hydrolase-1 domain-containing protein</fullName>
    </recommendedName>
</protein>
<evidence type="ECO:0000313" key="2">
    <source>
        <dbReference type="EMBL" id="EID77735.1"/>
    </source>
</evidence>
<dbReference type="SUPFAM" id="SSF53474">
    <property type="entry name" value="alpha/beta-Hydrolases"/>
    <property type="match status" value="1"/>
</dbReference>
<dbReference type="Gene3D" id="3.40.50.1820">
    <property type="entry name" value="alpha/beta hydrolase"/>
    <property type="match status" value="1"/>
</dbReference>
<comment type="caution">
    <text evidence="2">The sequence shown here is derived from an EMBL/GenBank/DDBJ whole genome shotgun (WGS) entry which is preliminary data.</text>
</comment>
<gene>
    <name evidence="2" type="ORF">W59_22338</name>
</gene>
<accession>I0WMW9</accession>
<dbReference type="Pfam" id="PF12697">
    <property type="entry name" value="Abhydrolase_6"/>
    <property type="match status" value="1"/>
</dbReference>
<dbReference type="PANTHER" id="PTHR43689">
    <property type="entry name" value="HYDROLASE"/>
    <property type="match status" value="1"/>
</dbReference>
<proteinExistence type="predicted"/>
<evidence type="ECO:0000313" key="3">
    <source>
        <dbReference type="Proteomes" id="UP000006447"/>
    </source>
</evidence>
<sequence>MGAPVKDSAHLIPARSRGPGVRIAARRRCRTLLQAWDVPHSLDHFETTLGSTMVVSTGKATGRPPVVVLPGAGLSAATVLAAVGAVARTHRVFVPDLPGEPGLSTSRRPRRRRLHAYGGWLDEMLPQLTDKPVILAGHSLGAGIALACTPSERITGLVLLNPAGIVPVKRSLELTKLRAASVRHTLRTNSDRILTYLSAPRFMPDDDVIDWFSMATQYRFLGTLPRPLPARDLRRWARGVPIIVATGEQDTLFPPGRLRGPVRALLAADVQVLPRCGHLTLREFPGALTRLVESWAPT</sequence>
<dbReference type="InterPro" id="IPR000073">
    <property type="entry name" value="AB_hydrolase_1"/>
</dbReference>
<organism evidence="2 3">
    <name type="scientific">Rhodococcus opacus RKJ300 = JCM 13270</name>
    <dbReference type="NCBI Taxonomy" id="1165867"/>
    <lineage>
        <taxon>Bacteria</taxon>
        <taxon>Bacillati</taxon>
        <taxon>Actinomycetota</taxon>
        <taxon>Actinomycetes</taxon>
        <taxon>Mycobacteriales</taxon>
        <taxon>Nocardiaceae</taxon>
        <taxon>Rhodococcus</taxon>
    </lineage>
</organism>